<organism evidence="4 5">
    <name type="scientific">Aquatica leii</name>
    <dbReference type="NCBI Taxonomy" id="1421715"/>
    <lineage>
        <taxon>Eukaryota</taxon>
        <taxon>Metazoa</taxon>
        <taxon>Ecdysozoa</taxon>
        <taxon>Arthropoda</taxon>
        <taxon>Hexapoda</taxon>
        <taxon>Insecta</taxon>
        <taxon>Pterygota</taxon>
        <taxon>Neoptera</taxon>
        <taxon>Endopterygota</taxon>
        <taxon>Coleoptera</taxon>
        <taxon>Polyphaga</taxon>
        <taxon>Elateriformia</taxon>
        <taxon>Elateroidea</taxon>
        <taxon>Lampyridae</taxon>
        <taxon>Luciolinae</taxon>
        <taxon>Aquatica</taxon>
    </lineage>
</organism>
<reference evidence="5" key="1">
    <citation type="submission" date="2023-01" db="EMBL/GenBank/DDBJ databases">
        <title>Key to firefly adult light organ development and bioluminescence: homeobox transcription factors regulate luciferase expression and transportation to peroxisome.</title>
        <authorList>
            <person name="Fu X."/>
        </authorList>
    </citation>
    <scope>NUCLEOTIDE SEQUENCE [LARGE SCALE GENOMIC DNA]</scope>
</reference>
<evidence type="ECO:0000256" key="2">
    <source>
        <dbReference type="ARBA" id="ARBA00023180"/>
    </source>
</evidence>
<dbReference type="Proteomes" id="UP001353858">
    <property type="component" value="Unassembled WGS sequence"/>
</dbReference>
<protein>
    <recommendedName>
        <fullName evidence="6">Gamma-interferon-inducible lysosomal thiol reductase</fullName>
    </recommendedName>
</protein>
<dbReference type="InterPro" id="IPR004911">
    <property type="entry name" value="Interferon-induced_GILT"/>
</dbReference>
<dbReference type="Pfam" id="PF03227">
    <property type="entry name" value="GILT"/>
    <property type="match status" value="1"/>
</dbReference>
<evidence type="ECO:0000256" key="1">
    <source>
        <dbReference type="ARBA" id="ARBA00005679"/>
    </source>
</evidence>
<dbReference type="EMBL" id="JARPUR010000001">
    <property type="protein sequence ID" value="KAK4886090.1"/>
    <property type="molecule type" value="Genomic_DNA"/>
</dbReference>
<dbReference type="AlphaFoldDB" id="A0AAN7PDB4"/>
<evidence type="ECO:0000313" key="5">
    <source>
        <dbReference type="Proteomes" id="UP001353858"/>
    </source>
</evidence>
<gene>
    <name evidence="4" type="ORF">RN001_002361</name>
</gene>
<sequence>MLKLIFILTILSIFQKHAISINKISVHVLYESLCPDSLRFINEQLYPVWRELAPYVDIYFVPFGKSTSLEDGLTFVCQHGPKECLGNKIQSCALHALIDQNAQIEYVHCFMNVFKKNTNNIEMGQSCAEAVGIPWDYVQSCSNSLAGTQLQLKAEMITGQYRPNFIPTIIYNEHFNQQAQDDSQVNFRGVVCTFVEQSFPGACRTQTVVHI</sequence>
<keyword evidence="3" id="KW-0732">Signal</keyword>
<accession>A0AAN7PDB4</accession>
<feature type="chain" id="PRO_5042850680" description="Gamma-interferon-inducible lysosomal thiol reductase" evidence="3">
    <location>
        <begin position="21"/>
        <end position="211"/>
    </location>
</feature>
<evidence type="ECO:0000313" key="4">
    <source>
        <dbReference type="EMBL" id="KAK4886090.1"/>
    </source>
</evidence>
<evidence type="ECO:0000256" key="3">
    <source>
        <dbReference type="SAM" id="SignalP"/>
    </source>
</evidence>
<dbReference type="GO" id="GO:0016671">
    <property type="term" value="F:oxidoreductase activity, acting on a sulfur group of donors, disulfide as acceptor"/>
    <property type="evidence" value="ECO:0007669"/>
    <property type="project" value="InterPro"/>
</dbReference>
<name>A0AAN7PDB4_9COLE</name>
<proteinExistence type="inferred from homology"/>
<feature type="signal peptide" evidence="3">
    <location>
        <begin position="1"/>
        <end position="20"/>
    </location>
</feature>
<comment type="caution">
    <text evidence="4">The sequence shown here is derived from an EMBL/GenBank/DDBJ whole genome shotgun (WGS) entry which is preliminary data.</text>
</comment>
<keyword evidence="2" id="KW-0325">Glycoprotein</keyword>
<dbReference type="PANTHER" id="PTHR13234">
    <property type="entry name" value="GAMMA-INTERFERON INDUCIBLE LYSOSOMAL THIOL REDUCTASE GILT"/>
    <property type="match status" value="1"/>
</dbReference>
<evidence type="ECO:0008006" key="6">
    <source>
        <dbReference type="Google" id="ProtNLM"/>
    </source>
</evidence>
<keyword evidence="5" id="KW-1185">Reference proteome</keyword>
<dbReference type="PANTHER" id="PTHR13234:SF68">
    <property type="entry name" value="GH19763P"/>
    <property type="match status" value="1"/>
</dbReference>
<comment type="similarity">
    <text evidence="1">Belongs to the GILT family.</text>
</comment>